<dbReference type="Pfam" id="PF23544">
    <property type="entry name" value="AtuA_ferredoxin"/>
    <property type="match status" value="1"/>
</dbReference>
<proteinExistence type="predicted"/>
<reference evidence="2 3" key="1">
    <citation type="submission" date="2016-04" db="EMBL/GenBank/DDBJ databases">
        <authorList>
            <consortium name="Pathogen Informatics"/>
        </authorList>
    </citation>
    <scope>NUCLEOTIDE SEQUENCE [LARGE SCALE GENOMIC DNA]</scope>
    <source>
        <strain evidence="2 3">H050680373</strain>
    </source>
</reference>
<dbReference type="STRING" id="288768.SAMEA3906486_05527"/>
<dbReference type="AlphaFoldDB" id="A0A157SWJ9"/>
<evidence type="ECO:0000313" key="2">
    <source>
        <dbReference type="EMBL" id="SAI74809.1"/>
    </source>
</evidence>
<keyword evidence="3" id="KW-1185">Reference proteome</keyword>
<name>A0A157SWJ9_9BORD</name>
<protein>
    <recommendedName>
        <fullName evidence="1">AtuA-like ferredoxin-fold domain-containing protein</fullName>
    </recommendedName>
</protein>
<dbReference type="PANTHER" id="PTHR47708:SF2">
    <property type="entry name" value="SI:CH73-132F6.5"/>
    <property type="match status" value="1"/>
</dbReference>
<dbReference type="PANTHER" id="PTHR47708">
    <property type="match status" value="1"/>
</dbReference>
<organism evidence="2 3">
    <name type="scientific">Bordetella ansorpii</name>
    <dbReference type="NCBI Taxonomy" id="288768"/>
    <lineage>
        <taxon>Bacteria</taxon>
        <taxon>Pseudomonadati</taxon>
        <taxon>Pseudomonadota</taxon>
        <taxon>Betaproteobacteria</taxon>
        <taxon>Burkholderiales</taxon>
        <taxon>Alcaligenaceae</taxon>
        <taxon>Bordetella</taxon>
    </lineage>
</organism>
<dbReference type="Proteomes" id="UP000076848">
    <property type="component" value="Unassembled WGS sequence"/>
</dbReference>
<dbReference type="EMBL" id="FKIF01000010">
    <property type="protein sequence ID" value="SAI74809.1"/>
    <property type="molecule type" value="Genomic_DNA"/>
</dbReference>
<gene>
    <name evidence="2" type="ORF">SAMEA3906486_05527</name>
</gene>
<evidence type="ECO:0000313" key="3">
    <source>
        <dbReference type="Proteomes" id="UP000076848"/>
    </source>
</evidence>
<dbReference type="InterPro" id="IPR056362">
    <property type="entry name" value="AtuA-like_ferredoxin_dom"/>
</dbReference>
<feature type="domain" description="AtuA-like ferredoxin-fold" evidence="1">
    <location>
        <begin position="7"/>
        <end position="105"/>
    </location>
</feature>
<sequence length="120" mass="13065">MMNTVDVPLYRLAHSRSGDKGDISNLSLIAWDAECHAILLDQVTEARVAEWFAYRRPVRVTRYVLTGLEAMNFVLEGVLDGGVNDALNLDAHGKSLSFHLLDLPVAVPAALAARLPDVPG</sequence>
<evidence type="ECO:0000259" key="1">
    <source>
        <dbReference type="Pfam" id="PF23544"/>
    </source>
</evidence>
<accession>A0A157SWJ9</accession>